<dbReference type="GO" id="GO:0032991">
    <property type="term" value="C:protein-containing complex"/>
    <property type="evidence" value="ECO:0007669"/>
    <property type="project" value="UniProtKB-ARBA"/>
</dbReference>
<feature type="domain" description="EGF-like" evidence="23">
    <location>
        <begin position="417"/>
        <end position="453"/>
    </location>
</feature>
<dbReference type="GO" id="GO:0007411">
    <property type="term" value="P:axon guidance"/>
    <property type="evidence" value="ECO:0007669"/>
    <property type="project" value="UniProtKB-ARBA"/>
</dbReference>
<keyword evidence="15 19" id="KW-1015">Disulfide bond</keyword>
<feature type="compositionally biased region" description="Acidic residues" evidence="20">
    <location>
        <begin position="566"/>
        <end position="575"/>
    </location>
</feature>
<dbReference type="Pfam" id="PF12661">
    <property type="entry name" value="hEGF"/>
    <property type="match status" value="3"/>
</dbReference>
<keyword evidence="13 21" id="KW-1133">Transmembrane helix</keyword>
<dbReference type="FunFam" id="2.10.25.10:FF:000039">
    <property type="entry name" value="Crumbs cell polarity complex component 1"/>
    <property type="match status" value="1"/>
</dbReference>
<evidence type="ECO:0000256" key="8">
    <source>
        <dbReference type="ARBA" id="ARBA00022536"/>
    </source>
</evidence>
<dbReference type="FunFam" id="2.60.120.200:FF:000143">
    <property type="entry name" value="Crumbs, isoform D"/>
    <property type="match status" value="1"/>
</dbReference>
<keyword evidence="14 21" id="KW-0472">Membrane</keyword>
<dbReference type="FunFam" id="2.10.25.10:FF:000425">
    <property type="entry name" value="Eyes shut homolog"/>
    <property type="match status" value="1"/>
</dbReference>
<feature type="domain" description="EGF-like" evidence="23">
    <location>
        <begin position="965"/>
        <end position="1006"/>
    </location>
</feature>
<feature type="disulfide bond" evidence="19">
    <location>
        <begin position="17"/>
        <end position="26"/>
    </location>
</feature>
<feature type="disulfide bond" evidence="19">
    <location>
        <begin position="367"/>
        <end position="376"/>
    </location>
</feature>
<feature type="disulfide bond" evidence="19">
    <location>
        <begin position="669"/>
        <end position="678"/>
    </location>
</feature>
<dbReference type="FunFam" id="2.10.25.10:FF:000143">
    <property type="entry name" value="Protein crumbs 1"/>
    <property type="match status" value="1"/>
</dbReference>
<dbReference type="Pfam" id="PF00008">
    <property type="entry name" value="EGF"/>
    <property type="match status" value="16"/>
</dbReference>
<feature type="domain" description="EGF-like" evidence="23">
    <location>
        <begin position="1641"/>
        <end position="1675"/>
    </location>
</feature>
<dbReference type="CDD" id="cd00054">
    <property type="entry name" value="EGF_CA"/>
    <property type="match status" value="18"/>
</dbReference>
<dbReference type="FunFam" id="2.10.25.10:FF:000208">
    <property type="entry name" value="Crumbs 2, cell polarity complex component"/>
    <property type="match status" value="1"/>
</dbReference>
<feature type="disulfide bond" evidence="19">
    <location>
        <begin position="1703"/>
        <end position="1712"/>
    </location>
</feature>
<evidence type="ECO:0000256" key="2">
    <source>
        <dbReference type="ARBA" id="ARBA00004316"/>
    </source>
</evidence>
<evidence type="ECO:0000256" key="15">
    <source>
        <dbReference type="ARBA" id="ARBA00023157"/>
    </source>
</evidence>
<dbReference type="GO" id="GO:0016324">
    <property type="term" value="C:apical plasma membrane"/>
    <property type="evidence" value="ECO:0007669"/>
    <property type="project" value="UniProtKB-SubCell"/>
</dbReference>
<feature type="disulfide bond" evidence="19">
    <location>
        <begin position="405"/>
        <end position="414"/>
    </location>
</feature>
<dbReference type="FunFam" id="2.10.25.10:FF:000029">
    <property type="entry name" value="neurexin-1 isoform X1"/>
    <property type="match status" value="1"/>
</dbReference>
<evidence type="ECO:0000256" key="13">
    <source>
        <dbReference type="ARBA" id="ARBA00022989"/>
    </source>
</evidence>
<feature type="disulfide bond" evidence="19">
    <location>
        <begin position="1412"/>
        <end position="1421"/>
    </location>
</feature>
<keyword evidence="17" id="KW-0966">Cell projection</keyword>
<dbReference type="InterPro" id="IPR000742">
    <property type="entry name" value="EGF"/>
</dbReference>
<dbReference type="GO" id="GO:0048056">
    <property type="term" value="P:R3/R4 cell differentiation"/>
    <property type="evidence" value="ECO:0007669"/>
    <property type="project" value="UniProtKB-ARBA"/>
</dbReference>
<reference evidence="24" key="1">
    <citation type="journal article" date="2023" name="Insect Mol. Biol.">
        <title>Genome sequencing provides insights into the evolution of gene families encoding plant cell wall-degrading enzymes in longhorned beetles.</title>
        <authorList>
            <person name="Shin N.R."/>
            <person name="Okamura Y."/>
            <person name="Kirsch R."/>
            <person name="Pauchet Y."/>
        </authorList>
    </citation>
    <scope>NUCLEOTIDE SEQUENCE</scope>
    <source>
        <strain evidence="24">AMC_N1</strain>
    </source>
</reference>
<evidence type="ECO:0000256" key="18">
    <source>
        <dbReference type="ARBA" id="ARBA00060989"/>
    </source>
</evidence>
<comment type="caution">
    <text evidence="24">The sequence shown here is derived from an EMBL/GenBank/DDBJ whole genome shotgun (WGS) entry which is preliminary data.</text>
</comment>
<feature type="domain" description="EGF-like" evidence="23">
    <location>
        <begin position="1386"/>
        <end position="1422"/>
    </location>
</feature>
<dbReference type="PROSITE" id="PS50025">
    <property type="entry name" value="LAM_G_DOMAIN"/>
    <property type="match status" value="1"/>
</dbReference>
<dbReference type="FunFam" id="2.10.25.10:FF:000012">
    <property type="entry name" value="Delta-like protein"/>
    <property type="match status" value="2"/>
</dbReference>
<dbReference type="InterPro" id="IPR001881">
    <property type="entry name" value="EGF-like_Ca-bd_dom"/>
</dbReference>
<dbReference type="GO" id="GO:0016318">
    <property type="term" value="P:ommatidial rotation"/>
    <property type="evidence" value="ECO:0007669"/>
    <property type="project" value="UniProtKB-ARBA"/>
</dbReference>
<dbReference type="FunFam" id="2.10.25.10:FF:000066">
    <property type="entry name" value="FAT atypical cadherin 4"/>
    <property type="match status" value="1"/>
</dbReference>
<dbReference type="Pfam" id="PF00054">
    <property type="entry name" value="Laminin_G_1"/>
    <property type="match status" value="1"/>
</dbReference>
<evidence type="ECO:0000256" key="21">
    <source>
        <dbReference type="SAM" id="Phobius"/>
    </source>
</evidence>
<dbReference type="Proteomes" id="UP001162162">
    <property type="component" value="Unassembled WGS sequence"/>
</dbReference>
<feature type="disulfide bond" evidence="19">
    <location>
        <begin position="1741"/>
        <end position="1750"/>
    </location>
</feature>
<dbReference type="InterPro" id="IPR000152">
    <property type="entry name" value="EGF-type_Asp/Asn_hydroxyl_site"/>
</dbReference>
<evidence type="ECO:0000256" key="10">
    <source>
        <dbReference type="ARBA" id="ARBA00022729"/>
    </source>
</evidence>
<evidence type="ECO:0000313" key="24">
    <source>
        <dbReference type="EMBL" id="KAJ8936905.1"/>
    </source>
</evidence>
<feature type="disulfide bond" evidence="19">
    <location>
        <begin position="59"/>
        <end position="68"/>
    </location>
</feature>
<dbReference type="GO" id="GO:0005576">
    <property type="term" value="C:extracellular region"/>
    <property type="evidence" value="ECO:0007669"/>
    <property type="project" value="UniProtKB-SubCell"/>
</dbReference>
<evidence type="ECO:0000256" key="20">
    <source>
        <dbReference type="SAM" id="MobiDB-lite"/>
    </source>
</evidence>
<dbReference type="SUPFAM" id="SSF49899">
    <property type="entry name" value="Concanavalin A-like lectins/glucanases"/>
    <property type="match status" value="2"/>
</dbReference>
<dbReference type="GO" id="GO:0040008">
    <property type="term" value="P:regulation of growth"/>
    <property type="evidence" value="ECO:0007669"/>
    <property type="project" value="UniProtKB-ARBA"/>
</dbReference>
<dbReference type="Gene3D" id="2.10.25.10">
    <property type="entry name" value="Laminin"/>
    <property type="match status" value="26"/>
</dbReference>
<feature type="domain" description="Laminin G" evidence="22">
    <location>
        <begin position="987"/>
        <end position="1157"/>
    </location>
</feature>
<feature type="region of interest" description="Disordered" evidence="20">
    <location>
        <begin position="1333"/>
        <end position="1372"/>
    </location>
</feature>
<feature type="domain" description="EGF-like" evidence="23">
    <location>
        <begin position="30"/>
        <end position="69"/>
    </location>
</feature>
<feature type="disulfide bond" evidence="19">
    <location>
        <begin position="222"/>
        <end position="231"/>
    </location>
</feature>
<dbReference type="Gene3D" id="2.60.120.200">
    <property type="match status" value="2"/>
</dbReference>
<feature type="disulfide bond" evidence="19">
    <location>
        <begin position="1785"/>
        <end position="1794"/>
    </location>
</feature>
<proteinExistence type="inferred from homology"/>
<dbReference type="GO" id="GO:0042995">
    <property type="term" value="C:cell projection"/>
    <property type="evidence" value="ECO:0007669"/>
    <property type="project" value="UniProtKB-SubCell"/>
</dbReference>
<feature type="disulfide bond" evidence="19">
    <location>
        <begin position="83"/>
        <end position="100"/>
    </location>
</feature>
<feature type="domain" description="EGF-like" evidence="23">
    <location>
        <begin position="700"/>
        <end position="736"/>
    </location>
</feature>
<feature type="domain" description="EGF-like" evidence="23">
    <location>
        <begin position="641"/>
        <end position="679"/>
    </location>
</feature>
<dbReference type="SMART" id="SM00179">
    <property type="entry name" value="EGF_CA"/>
    <property type="match status" value="21"/>
</dbReference>
<keyword evidence="9 21" id="KW-0812">Transmembrane</keyword>
<dbReference type="InterPro" id="IPR049883">
    <property type="entry name" value="NOTCH1_EGF-like"/>
</dbReference>
<feature type="disulfide bond" evidence="19">
    <location>
        <begin position="1820"/>
        <end position="1829"/>
    </location>
</feature>
<keyword evidence="12" id="KW-0106">Calcium</keyword>
<dbReference type="CDD" id="cd00110">
    <property type="entry name" value="LamG"/>
    <property type="match status" value="2"/>
</dbReference>
<feature type="transmembrane region" description="Helical" evidence="21">
    <location>
        <begin position="1970"/>
        <end position="1993"/>
    </location>
</feature>
<comment type="similarity">
    <text evidence="18">Belongs to the Crumbs protein family.</text>
</comment>
<feature type="region of interest" description="Disordered" evidence="20">
    <location>
        <begin position="560"/>
        <end position="585"/>
    </location>
</feature>
<dbReference type="GO" id="GO:0120035">
    <property type="term" value="P:regulation of plasma membrane bounded cell projection organization"/>
    <property type="evidence" value="ECO:0007669"/>
    <property type="project" value="UniProtKB-ARBA"/>
</dbReference>
<dbReference type="PANTHER" id="PTHR12916:SF4">
    <property type="entry name" value="UNINFLATABLE, ISOFORM C"/>
    <property type="match status" value="1"/>
</dbReference>
<feature type="domain" description="EGF-like" evidence="23">
    <location>
        <begin position="74"/>
        <end position="112"/>
    </location>
</feature>
<dbReference type="GO" id="GO:0005737">
    <property type="term" value="C:cytoplasm"/>
    <property type="evidence" value="ECO:0007669"/>
    <property type="project" value="UniProtKB-SubCell"/>
</dbReference>
<feature type="domain" description="EGF-like" evidence="23">
    <location>
        <begin position="927"/>
        <end position="963"/>
    </location>
</feature>
<feature type="disulfide bond" evidence="19">
    <location>
        <begin position="102"/>
        <end position="111"/>
    </location>
</feature>
<feature type="disulfide bond" evidence="19">
    <location>
        <begin position="443"/>
        <end position="452"/>
    </location>
</feature>
<keyword evidence="16" id="KW-0325">Glycoprotein</keyword>
<dbReference type="FunFam" id="2.10.25.10:FF:000123">
    <property type="entry name" value="Crumbs homolog 1 (Drosophila)"/>
    <property type="match status" value="1"/>
</dbReference>
<feature type="disulfide bond" evidence="19">
    <location>
        <begin position="302"/>
        <end position="311"/>
    </location>
</feature>
<evidence type="ECO:0000256" key="3">
    <source>
        <dbReference type="ARBA" id="ARBA00004496"/>
    </source>
</evidence>
<name>A0AAV8XE46_9CUCU</name>
<feature type="domain" description="EGF-like" evidence="23">
    <location>
        <begin position="341"/>
        <end position="377"/>
    </location>
</feature>
<dbReference type="InterPro" id="IPR013032">
    <property type="entry name" value="EGF-like_CS"/>
</dbReference>
<dbReference type="InterPro" id="IPR013320">
    <property type="entry name" value="ConA-like_dom_sf"/>
</dbReference>
<feature type="domain" description="EGF-like" evidence="23">
    <location>
        <begin position="455"/>
        <end position="492"/>
    </location>
</feature>
<dbReference type="GO" id="GO:0050769">
    <property type="term" value="P:positive regulation of neurogenesis"/>
    <property type="evidence" value="ECO:0007669"/>
    <property type="project" value="UniProtKB-ARBA"/>
</dbReference>
<feature type="disulfide bond" evidence="19">
    <location>
        <begin position="1665"/>
        <end position="1674"/>
    </location>
</feature>
<dbReference type="FunFam" id="2.10.25.10:FF:000472">
    <property type="entry name" value="Uncharacterized protein, isoform A"/>
    <property type="match status" value="1"/>
</dbReference>
<organism evidence="24 25">
    <name type="scientific">Aromia moschata</name>
    <dbReference type="NCBI Taxonomy" id="1265417"/>
    <lineage>
        <taxon>Eukaryota</taxon>
        <taxon>Metazoa</taxon>
        <taxon>Ecdysozoa</taxon>
        <taxon>Arthropoda</taxon>
        <taxon>Hexapoda</taxon>
        <taxon>Insecta</taxon>
        <taxon>Pterygota</taxon>
        <taxon>Neoptera</taxon>
        <taxon>Endopterygota</taxon>
        <taxon>Coleoptera</taxon>
        <taxon>Polyphaga</taxon>
        <taxon>Cucujiformia</taxon>
        <taxon>Chrysomeloidea</taxon>
        <taxon>Cerambycidae</taxon>
        <taxon>Cerambycinae</taxon>
        <taxon>Callichromatini</taxon>
        <taxon>Aromia</taxon>
    </lineage>
</organism>
<dbReference type="GO" id="GO:0005509">
    <property type="term" value="F:calcium ion binding"/>
    <property type="evidence" value="ECO:0007669"/>
    <property type="project" value="InterPro"/>
</dbReference>
<protein>
    <recommendedName>
        <fullName evidence="26">Protein crumbs</fullName>
    </recommendedName>
</protein>
<dbReference type="PROSITE" id="PS50026">
    <property type="entry name" value="EGF_3"/>
    <property type="match status" value="26"/>
</dbReference>
<evidence type="ECO:0000256" key="17">
    <source>
        <dbReference type="ARBA" id="ARBA00023273"/>
    </source>
</evidence>
<gene>
    <name evidence="24" type="ORF">NQ318_010932</name>
</gene>
<dbReference type="SUPFAM" id="SSF57196">
    <property type="entry name" value="EGF/Laminin"/>
    <property type="match status" value="23"/>
</dbReference>
<feature type="domain" description="EGF-like" evidence="23">
    <location>
        <begin position="196"/>
        <end position="232"/>
    </location>
</feature>
<dbReference type="PRINTS" id="PR00010">
    <property type="entry name" value="EGFBLOOD"/>
</dbReference>
<feature type="domain" description="EGF-like" evidence="23">
    <location>
        <begin position="1916"/>
        <end position="1955"/>
    </location>
</feature>
<evidence type="ECO:0000313" key="25">
    <source>
        <dbReference type="Proteomes" id="UP001162162"/>
    </source>
</evidence>
<dbReference type="Pfam" id="PF07645">
    <property type="entry name" value="EGF_CA"/>
    <property type="match status" value="2"/>
</dbReference>
<dbReference type="SMART" id="SM00181">
    <property type="entry name" value="EGF"/>
    <property type="match status" value="28"/>
</dbReference>
<feature type="domain" description="EGF-like" evidence="23">
    <location>
        <begin position="1875"/>
        <end position="1915"/>
    </location>
</feature>
<evidence type="ECO:0000256" key="12">
    <source>
        <dbReference type="ARBA" id="ARBA00022837"/>
    </source>
</evidence>
<feature type="domain" description="EGF-like" evidence="23">
    <location>
        <begin position="1715"/>
        <end position="1751"/>
    </location>
</feature>
<feature type="domain" description="EGF-like" evidence="23">
    <location>
        <begin position="276"/>
        <end position="312"/>
    </location>
</feature>
<keyword evidence="25" id="KW-1185">Reference proteome</keyword>
<evidence type="ECO:0000256" key="7">
    <source>
        <dbReference type="ARBA" id="ARBA00022525"/>
    </source>
</evidence>
<feature type="domain" description="EGF-like" evidence="23">
    <location>
        <begin position="738"/>
        <end position="775"/>
    </location>
</feature>
<evidence type="ECO:0000256" key="9">
    <source>
        <dbReference type="ARBA" id="ARBA00022692"/>
    </source>
</evidence>
<evidence type="ECO:0000256" key="6">
    <source>
        <dbReference type="ARBA" id="ARBA00022490"/>
    </source>
</evidence>
<feature type="disulfide bond" evidence="19">
    <location>
        <begin position="1945"/>
        <end position="1954"/>
    </location>
</feature>
<dbReference type="FunFam" id="2.10.25.10:FF:000327">
    <property type="entry name" value="neurogenic locus notch homolog protein 4"/>
    <property type="match status" value="1"/>
</dbReference>
<feature type="disulfide bond" evidence="19">
    <location>
        <begin position="1926"/>
        <end position="1943"/>
    </location>
</feature>
<feature type="disulfide bond" evidence="19">
    <location>
        <begin position="953"/>
        <end position="962"/>
    </location>
</feature>
<sequence length="2006" mass="218625">MLHGTCLNAQNTYTCDCLPRYTGKNCEIDLGNPCDRVPPVCKNSATCRSDVAGDFSCACAPGFTGRLCEQELKIHPRCNVNPCLNGGTCDYNPETDRVQCHCRPGYAGPNCEINVDECTPNPCLNGGLCTDGFNNFTCDCSHTGYKGRTCEINIDECSAAPLPQPWHMLRHLWVVHVPVRPRIQGGRIASLCKHENVDECSSQPCFNNGVCISRSGGYECSCLAGYLGDHCEVEQGQQRQCDPSACPAYADCVDGGPSLRCACKPEYPGDFPNCNVESACASNPCTNGGTCTPHKGYYNCSCPPGFEGPACERRTGCFKGSSSLTCMCAYGWSGLGCGSSEHSLCSTNPCSHAVACLDYLGGYFCTCQPGWTGLNCDVQLGPCTSDPCLNAGICQEDDGYFTCLCPTGFEGKRCQVNIDECSSSPCLNGATCVDKINGFLCACTDQWMGAFCEKPYDVCELRPCKNNASCVAGPNKRDFACQCVLPPGQICVDLVNDFECKCPPGFTGKDCATEVDPAPREPCHNGTCIVNNVTNKLSCVCHPGYTAIIDDMIADATTDPVLSEREESDSEEEDDHSPTPTVSAGLQNMGKLRKLISTLKNAEDMLIYFNRIDNFLSTHATKNLKQSTLDRFLSGTFCNQDLDECASTANKICNNGICVNTVGGFQCYCMPGYTGERCNLDFDECLSMPCRNNATCVNMNIDECDPNPCMAGATCVDGVNEFTCRCQPGLTGKLCDINIDDCESSPCRNGARCIDGLNSYTCDCSDTGYEGVHCENNIDDCVGEPCVNGAKCVDKVNDYACNCYRGILGNKSCVSGKTCDIDINECESNPCQFNGTCLERSNQTLYDAALVAQLDIELPPAFERPFNYSSAFGYECLCVPGVTGQNCEINVNECESNPCPQRRLLRQSGRLPLRVRGGLRGESCDKDIDECVKYRPCVYGSCMDRVANYYCHCDAGYGGKNCSVPLIGCMSNPCMNDGQCRPYLVDEVQHKFNCSCPNGFHGNTEEGYDIQFRFKTTLGDGLLAIGKGLTYYILELSRGRLNLHSSLLNKWEGVFIGSNLNDSNWQKVFVAINATHLVLSANEEQTIYPISYNENNVSSTSFPVTYIGGNPGNLRKLTHGQPSLVGCTEDVLINGQWVLPQVRTAPWLAFQNVTVGCLREPHCTCSASTPGHTCQYNYTAATFGYENITSSLVTVDVADTARRAVRSIVDISMFIRTRQPKGQIFYLGSGFLQNHQASSNNDTCIAAQLESGELCVQIQFNGVVGGYTVRRGEVGQWVIRNVTLVQVKLNGSEYFRKTIAAAGTLDAQVLYLGGLPQSRSVRQTNENMAPLKMEGGASPTAPASLTTQRQLHDDRGVLPAGRGRSGGTPPFGDVTFDNSVLPGVHSDDSCRINPCQHNGVCENTWNDYRCLCPRGFKGKDCNELEFCELEGCPAGSFCKNLEDGYECIANSTNIDFYSIEVAYRTRSWGTALFGRLADNYFVVFIYHNEVVVEWSFGGLMTTKRFRKDRFEGQWISLLFLSKNRSFRGGFRENVVDDSPNFEVNDFDSLTFNEILKHGEVYVAGSDNKTFDYVTVIENTDYNMTGYIPSSDTTTAGGCLGEIRIGGLLLPYFLTKEIYPNQTYSEEFFELDATSRVRLGCVLCYDADCFNQGSCANDTETYKCNCRPGYAADDCSVDINECENNRCQNNATCVDGVAKYECDCLPGYEGLYCETDIDECLSNPCRHGGTCNDLVGTFKCDCPEDFVGKQCEAPLLITCENRPCREGATCQKGPNEQTGNNFTCFCTEGMEGPLCDTPFCQRQHCVQGSCDTTGEVPYCLCPSGFEGKFCEVNVDDCVSPTGGSPCQNGGVCIDGVSRYDCNCTGTGYTGLLCEMDTDECKEYAMPCGRAGTCQNMPGSYRCICDTIKGKCGHQCDLDDPCETTNPCVHGTCHSQCTDTPDYVCMCEDNYTGKNCTEIKVAASLDDGGLNVLYIVVPVILIILIGMAIGMAVLVNVARSKRATAWHV</sequence>
<keyword evidence="7" id="KW-0964">Secreted</keyword>
<evidence type="ECO:0008006" key="26">
    <source>
        <dbReference type="Google" id="ProtNLM"/>
    </source>
</evidence>
<dbReference type="GO" id="GO:0007476">
    <property type="term" value="P:imaginal disc-derived wing morphogenesis"/>
    <property type="evidence" value="ECO:0007669"/>
    <property type="project" value="UniProtKB-ARBA"/>
</dbReference>
<keyword evidence="8 19" id="KW-0245">EGF-like domain</keyword>
<comment type="caution">
    <text evidence="19">Lacks conserved residue(s) required for the propagation of feature annotation.</text>
</comment>
<dbReference type="GO" id="GO:0005911">
    <property type="term" value="C:cell-cell junction"/>
    <property type="evidence" value="ECO:0007669"/>
    <property type="project" value="UniProtKB-ARBA"/>
</dbReference>
<evidence type="ECO:0000256" key="16">
    <source>
        <dbReference type="ARBA" id="ARBA00023180"/>
    </source>
</evidence>
<evidence type="ECO:0000259" key="23">
    <source>
        <dbReference type="PROSITE" id="PS50026"/>
    </source>
</evidence>
<feature type="domain" description="EGF-like" evidence="23">
    <location>
        <begin position="379"/>
        <end position="415"/>
    </location>
</feature>
<feature type="disulfide bond" evidence="19">
    <location>
        <begin position="726"/>
        <end position="735"/>
    </location>
</feature>
<feature type="domain" description="EGF-like" evidence="23">
    <location>
        <begin position="1800"/>
        <end position="1830"/>
    </location>
</feature>
<evidence type="ECO:0000256" key="4">
    <source>
        <dbReference type="ARBA" id="ARBA00004613"/>
    </source>
</evidence>
<dbReference type="InterPro" id="IPR001791">
    <property type="entry name" value="Laminin_G"/>
</dbReference>
<dbReference type="PROSITE" id="PS00010">
    <property type="entry name" value="ASX_HYDROXYL"/>
    <property type="match status" value="15"/>
</dbReference>
<comment type="subcellular location">
    <subcellularLocation>
        <location evidence="1">Apical cell membrane</location>
        <topology evidence="1">Single-pass type I membrane protein</topology>
    </subcellularLocation>
    <subcellularLocation>
        <location evidence="2">Cell projection</location>
    </subcellularLocation>
    <subcellularLocation>
        <location evidence="3">Cytoplasm</location>
    </subcellularLocation>
    <subcellularLocation>
        <location evidence="4">Secreted</location>
    </subcellularLocation>
</comment>
<feature type="domain" description="EGF-like" evidence="23">
    <location>
        <begin position="114"/>
        <end position="151"/>
    </location>
</feature>
<feature type="domain" description="EGF-like" evidence="23">
    <location>
        <begin position="1832"/>
        <end position="1873"/>
    </location>
</feature>
<evidence type="ECO:0000256" key="11">
    <source>
        <dbReference type="ARBA" id="ARBA00022737"/>
    </source>
</evidence>
<feature type="domain" description="EGF-like" evidence="23">
    <location>
        <begin position="1677"/>
        <end position="1713"/>
    </location>
</feature>
<feature type="domain" description="EGF-like" evidence="23">
    <location>
        <begin position="1754"/>
        <end position="1795"/>
    </location>
</feature>
<dbReference type="PANTHER" id="PTHR12916">
    <property type="entry name" value="CYTOCHROME C OXIDASE POLYPEPTIDE VIC-2"/>
    <property type="match status" value="1"/>
</dbReference>
<dbReference type="FunFam" id="2.10.25.10:FF:000004">
    <property type="entry name" value="Neurogenic locus notch 1"/>
    <property type="match status" value="1"/>
</dbReference>
<evidence type="ECO:0000256" key="14">
    <source>
        <dbReference type="ARBA" id="ARBA00023136"/>
    </source>
</evidence>
<dbReference type="InterPro" id="IPR018097">
    <property type="entry name" value="EGF_Ca-bd_CS"/>
</dbReference>
<keyword evidence="5" id="KW-1003">Cell membrane</keyword>
<keyword evidence="10" id="KW-0732">Signal</keyword>
<feature type="domain" description="EGF-like" evidence="23">
    <location>
        <begin position="237"/>
        <end position="275"/>
    </location>
</feature>
<dbReference type="PROSITE" id="PS01186">
    <property type="entry name" value="EGF_2"/>
    <property type="match status" value="12"/>
</dbReference>
<dbReference type="SMART" id="SM00282">
    <property type="entry name" value="LamG"/>
    <property type="match status" value="2"/>
</dbReference>
<evidence type="ECO:0000259" key="22">
    <source>
        <dbReference type="PROSITE" id="PS50025"/>
    </source>
</evidence>
<feature type="domain" description="EGF-like" evidence="23">
    <location>
        <begin position="1"/>
        <end position="27"/>
    </location>
</feature>
<dbReference type="PROSITE" id="PS01187">
    <property type="entry name" value="EGF_CA"/>
    <property type="match status" value="8"/>
</dbReference>
<dbReference type="PROSITE" id="PS00022">
    <property type="entry name" value="EGF_1"/>
    <property type="match status" value="18"/>
</dbReference>
<accession>A0AAV8XE46</accession>
<keyword evidence="11" id="KW-0677">Repeat</keyword>
<evidence type="ECO:0000256" key="1">
    <source>
        <dbReference type="ARBA" id="ARBA00004247"/>
    </source>
</evidence>
<dbReference type="EMBL" id="JAPWTK010000703">
    <property type="protein sequence ID" value="KAJ8936905.1"/>
    <property type="molecule type" value="Genomic_DNA"/>
</dbReference>
<feature type="disulfide bond" evidence="19">
    <location>
        <begin position="464"/>
        <end position="481"/>
    </location>
</feature>
<keyword evidence="6" id="KW-0963">Cytoplasm</keyword>
<evidence type="ECO:0000256" key="5">
    <source>
        <dbReference type="ARBA" id="ARBA00022475"/>
    </source>
</evidence>
<feature type="domain" description="EGF-like" evidence="23">
    <location>
        <begin position="777"/>
        <end position="814"/>
    </location>
</feature>
<evidence type="ECO:0000256" key="19">
    <source>
        <dbReference type="PROSITE-ProRule" id="PRU00076"/>
    </source>
</evidence>